<dbReference type="EMBL" id="CAJNRF010000894">
    <property type="protein sequence ID" value="CAF1986600.1"/>
    <property type="molecule type" value="Genomic_DNA"/>
</dbReference>
<feature type="compositionally biased region" description="Gly residues" evidence="2">
    <location>
        <begin position="141"/>
        <end position="156"/>
    </location>
</feature>
<feature type="region of interest" description="Disordered" evidence="2">
    <location>
        <begin position="712"/>
        <end position="731"/>
    </location>
</feature>
<feature type="compositionally biased region" description="Low complexity" evidence="2">
    <location>
        <begin position="172"/>
        <end position="203"/>
    </location>
</feature>
<evidence type="ECO:0000256" key="1">
    <source>
        <dbReference type="SAM" id="Coils"/>
    </source>
</evidence>
<dbReference type="InterPro" id="IPR003169">
    <property type="entry name" value="GYF"/>
</dbReference>
<accession>A0A816MA48</accession>
<dbReference type="PROSITE" id="PS50829">
    <property type="entry name" value="GYF"/>
    <property type="match status" value="1"/>
</dbReference>
<feature type="compositionally biased region" description="Polar residues" evidence="2">
    <location>
        <begin position="355"/>
        <end position="371"/>
    </location>
</feature>
<comment type="caution">
    <text evidence="4">The sequence shown here is derived from an EMBL/GenBank/DDBJ whole genome shotgun (WGS) entry which is preliminary data.</text>
</comment>
<feature type="compositionally biased region" description="Polar residues" evidence="2">
    <location>
        <begin position="256"/>
        <end position="273"/>
    </location>
</feature>
<protein>
    <recommendedName>
        <fullName evidence="3">GYF domain-containing protein</fullName>
    </recommendedName>
</protein>
<feature type="compositionally biased region" description="Polar residues" evidence="2">
    <location>
        <begin position="1090"/>
        <end position="1110"/>
    </location>
</feature>
<feature type="compositionally biased region" description="Low complexity" evidence="2">
    <location>
        <begin position="934"/>
        <end position="945"/>
    </location>
</feature>
<evidence type="ECO:0000313" key="4">
    <source>
        <dbReference type="EMBL" id="CAF1986600.1"/>
    </source>
</evidence>
<dbReference type="PANTHER" id="PTHR14445">
    <property type="entry name" value="GRB10 INTERACTING GYF PROTEIN"/>
    <property type="match status" value="1"/>
</dbReference>
<feature type="compositionally biased region" description="Basic and acidic residues" evidence="2">
    <location>
        <begin position="402"/>
        <end position="417"/>
    </location>
</feature>
<name>A0A816MA48_9BILA</name>
<feature type="region of interest" description="Disordered" evidence="2">
    <location>
        <begin position="869"/>
        <end position="891"/>
    </location>
</feature>
<feature type="domain" description="GYF" evidence="3">
    <location>
        <begin position="508"/>
        <end position="563"/>
    </location>
</feature>
<organism evidence="4 5">
    <name type="scientific">Rotaria magnacalcarata</name>
    <dbReference type="NCBI Taxonomy" id="392030"/>
    <lineage>
        <taxon>Eukaryota</taxon>
        <taxon>Metazoa</taxon>
        <taxon>Spiralia</taxon>
        <taxon>Gnathifera</taxon>
        <taxon>Rotifera</taxon>
        <taxon>Eurotatoria</taxon>
        <taxon>Bdelloidea</taxon>
        <taxon>Philodinida</taxon>
        <taxon>Philodinidae</taxon>
        <taxon>Rotaria</taxon>
    </lineage>
</organism>
<feature type="compositionally biased region" description="Basic residues" evidence="2">
    <location>
        <begin position="1258"/>
        <end position="1267"/>
    </location>
</feature>
<feature type="compositionally biased region" description="Low complexity" evidence="2">
    <location>
        <begin position="372"/>
        <end position="383"/>
    </location>
</feature>
<feature type="compositionally biased region" description="Polar residues" evidence="2">
    <location>
        <begin position="308"/>
        <end position="328"/>
    </location>
</feature>
<dbReference type="CDD" id="cd00072">
    <property type="entry name" value="GYF"/>
    <property type="match status" value="1"/>
</dbReference>
<feature type="compositionally biased region" description="Basic and acidic residues" evidence="2">
    <location>
        <begin position="1268"/>
        <end position="1283"/>
    </location>
</feature>
<feature type="region of interest" description="Disordered" evidence="2">
    <location>
        <begin position="926"/>
        <end position="945"/>
    </location>
</feature>
<sequence>MTSSTVVQHTTQPLNFGPEWLRALSTPDPATPVPSSSGSGNIFKFSATKYRYSKDEILALRVNVSERLSETVKNEIMENLKDVESVFRPNIMDPLSLTPPTSEETAKMNALSSYISGRTPGGAGRAGHNSQQSQQDTRSNRGGGGSVSNGRGGSRGRGGRDHNYGPNRASSNNNNNNNNLDDNGENGNTGDEPSVSSTSSSWSRGNYQSRGGSFTNRVRSFDDREQSQTFRRGGGISTRQTSEVWRRSRGDDDENNQQCEDTSTTVNASSSWTARGGQTKRGGGGGSGSMEQRTKSNEKWNSNDDRPSQLNGYESNQQRSGWRTNSSAPDRDFNSRRPQPKRDRMPEWMDDNNDDNQLSNATFEQDGTFTRSSSIQQNNSNEQFKTQSQSASDESLSQHNPDSSRQKEEIQPEKSTSKVDTTVVNAPVAPEPIISQPTPPVQHFLPSWDDDYDHSDVAKTVVEATLAEDHDYSPPISANPTPRLISIEPTPSNVPIISQQRTSATIDDKQWYYKDPQSTVQGPFSSADMERWFAAGYFTVNLPVKRLGEAHFSTIQQLTKELGHLPFRIDVSSLPSTPVQKQQQSMGSEPQKFHLPSATTINNAYIEDYLMQQCQLRQNVQHSSMFNRQISMPVSTNERKPISSTSNMSSQLPAAYFNSQQQSSLSSMFSSNLANDPARIFQQQQLQRSFSSTNQQQSNPLVYDEVQHSLRNLSSQSSSSNNNSSYFPSNIPLAQQQSNDLMTRLSQAMQTHGKQQQEKIDEERRIEQQRREMKFERLKLFQQAEQIRLQREEDERRQFEQQELRKKHEINNNRQMIFDQLAKTMDSKKQSTMDIDPFLTFQQSIPYQKEQQANIEAQQAENIRRYQEKYREQPQSSMYKVPEGNNWNRLPSQTTESAQLYNLAELQKQEQDRRSREAAAFAHQYAKSQTLPIPNSAPSSSSSANKAGSWAQTLFAGTNSGNSNVPSTSSHIMLDYDTQENTFTESSSIAAYNQQATNAVLSLLNIHPKSRSATNQQSTSWNTSNNVSNTLLQDTQRPQQQTQNDAIQLQQSHHITSGHSLTSALTWPSNVQQQQPILSQQSLSGLLWANQNSSSSNKPIMTNNNKSSAPWTEIKPTPSLSTITPEKIISTNDETRKIESEAKYILSTTRTQDALSRWTQAQFKDNFKDVDVPTLVQLLKDIDDAGEIIEYVQPYIGTVSKAKEFTNDFLLKRKQLANAEPDLDNERLIELVMAPTSCNDNSGSGGDEGFQLASSNGQKKKAKKLKGQKIDGRQREDVDKVPT</sequence>
<feature type="compositionally biased region" description="Basic and acidic residues" evidence="2">
    <location>
        <begin position="292"/>
        <end position="307"/>
    </location>
</feature>
<feature type="compositionally biased region" description="Polar residues" evidence="2">
    <location>
        <begin position="384"/>
        <end position="401"/>
    </location>
</feature>
<dbReference type="Proteomes" id="UP000663856">
    <property type="component" value="Unassembled WGS sequence"/>
</dbReference>
<evidence type="ECO:0000256" key="2">
    <source>
        <dbReference type="SAM" id="MobiDB-lite"/>
    </source>
</evidence>
<dbReference type="SUPFAM" id="SSF55277">
    <property type="entry name" value="GYF domain"/>
    <property type="match status" value="1"/>
</dbReference>
<feature type="region of interest" description="Disordered" evidence="2">
    <location>
        <begin position="1035"/>
        <end position="1055"/>
    </location>
</feature>
<dbReference type="SMART" id="SM00444">
    <property type="entry name" value="GYF"/>
    <property type="match status" value="1"/>
</dbReference>
<reference evidence="4" key="1">
    <citation type="submission" date="2021-02" db="EMBL/GenBank/DDBJ databases">
        <authorList>
            <person name="Nowell W R."/>
        </authorList>
    </citation>
    <scope>NUCLEOTIDE SEQUENCE</scope>
</reference>
<feature type="region of interest" description="Disordered" evidence="2">
    <location>
        <begin position="1090"/>
        <end position="1117"/>
    </location>
</feature>
<feature type="coiled-coil region" evidence="1">
    <location>
        <begin position="752"/>
        <end position="809"/>
    </location>
</feature>
<feature type="compositionally biased region" description="Polar residues" evidence="2">
    <location>
        <begin position="204"/>
        <end position="218"/>
    </location>
</feature>
<evidence type="ECO:0000259" key="3">
    <source>
        <dbReference type="PROSITE" id="PS50829"/>
    </source>
</evidence>
<proteinExistence type="predicted"/>
<feature type="region of interest" description="Disordered" evidence="2">
    <location>
        <begin position="114"/>
        <end position="423"/>
    </location>
</feature>
<feature type="compositionally biased region" description="Polar residues" evidence="2">
    <location>
        <begin position="1044"/>
        <end position="1055"/>
    </location>
</feature>
<feature type="compositionally biased region" description="Gly residues" evidence="2">
    <location>
        <begin position="279"/>
        <end position="288"/>
    </location>
</feature>
<dbReference type="PANTHER" id="PTHR14445:SF36">
    <property type="entry name" value="FI03272P-RELATED"/>
    <property type="match status" value="1"/>
</dbReference>
<dbReference type="Pfam" id="PF02213">
    <property type="entry name" value="GYF"/>
    <property type="match status" value="1"/>
</dbReference>
<dbReference type="InterPro" id="IPR051640">
    <property type="entry name" value="GRB10-interact_GYF"/>
</dbReference>
<gene>
    <name evidence="4" type="ORF">WKI299_LOCUS4057</name>
</gene>
<keyword evidence="1" id="KW-0175">Coiled coil</keyword>
<dbReference type="GO" id="GO:0005829">
    <property type="term" value="C:cytosol"/>
    <property type="evidence" value="ECO:0007669"/>
    <property type="project" value="TreeGrafter"/>
</dbReference>
<feature type="region of interest" description="Disordered" evidence="2">
    <location>
        <begin position="1240"/>
        <end position="1283"/>
    </location>
</feature>
<feature type="compositionally biased region" description="Low complexity" evidence="2">
    <location>
        <begin position="712"/>
        <end position="730"/>
    </location>
</feature>
<feature type="compositionally biased region" description="Polar residues" evidence="2">
    <location>
        <begin position="128"/>
        <end position="137"/>
    </location>
</feature>
<dbReference type="Gene3D" id="3.30.1490.40">
    <property type="match status" value="1"/>
</dbReference>
<feature type="compositionally biased region" description="Basic and acidic residues" evidence="2">
    <location>
        <begin position="329"/>
        <end position="347"/>
    </location>
</feature>
<dbReference type="InterPro" id="IPR035445">
    <property type="entry name" value="GYF-like_dom_sf"/>
</dbReference>
<evidence type="ECO:0000313" key="5">
    <source>
        <dbReference type="Proteomes" id="UP000663856"/>
    </source>
</evidence>